<dbReference type="GO" id="GO:0016020">
    <property type="term" value="C:membrane"/>
    <property type="evidence" value="ECO:0007669"/>
    <property type="project" value="UniProtKB-SubCell"/>
</dbReference>
<evidence type="ECO:0000313" key="7">
    <source>
        <dbReference type="EMBL" id="ARX32889.1"/>
    </source>
</evidence>
<evidence type="ECO:0000256" key="3">
    <source>
        <dbReference type="ARBA" id="ARBA00022989"/>
    </source>
</evidence>
<dbReference type="Pfam" id="PF04932">
    <property type="entry name" value="Wzy_C"/>
    <property type="match status" value="1"/>
</dbReference>
<keyword evidence="4 5" id="KW-0472">Membrane</keyword>
<feature type="transmembrane region" description="Helical" evidence="5">
    <location>
        <begin position="55"/>
        <end position="76"/>
    </location>
</feature>
<proteinExistence type="predicted"/>
<dbReference type="EMBL" id="CP021694">
    <property type="protein sequence ID" value="ARX32889.1"/>
    <property type="molecule type" value="Genomic_DNA"/>
</dbReference>
<accession>A0AAN1BY82</accession>
<evidence type="ECO:0000256" key="1">
    <source>
        <dbReference type="ARBA" id="ARBA00004141"/>
    </source>
</evidence>
<evidence type="ECO:0000313" key="8">
    <source>
        <dbReference type="Proteomes" id="UP000195540"/>
    </source>
</evidence>
<evidence type="ECO:0000256" key="4">
    <source>
        <dbReference type="ARBA" id="ARBA00023136"/>
    </source>
</evidence>
<keyword evidence="2 5" id="KW-0812">Transmembrane</keyword>
<evidence type="ECO:0000256" key="5">
    <source>
        <dbReference type="SAM" id="Phobius"/>
    </source>
</evidence>
<feature type="transmembrane region" description="Helical" evidence="5">
    <location>
        <begin position="218"/>
        <end position="234"/>
    </location>
</feature>
<feature type="transmembrane region" description="Helical" evidence="5">
    <location>
        <begin position="239"/>
        <end position="261"/>
    </location>
</feature>
<keyword evidence="3 5" id="KW-1133">Transmembrane helix</keyword>
<dbReference type="PANTHER" id="PTHR37422">
    <property type="entry name" value="TEICHURONIC ACID BIOSYNTHESIS PROTEIN TUAE"/>
    <property type="match status" value="1"/>
</dbReference>
<organism evidence="7 8">
    <name type="scientific">Proteus mirabilis</name>
    <dbReference type="NCBI Taxonomy" id="584"/>
    <lineage>
        <taxon>Bacteria</taxon>
        <taxon>Pseudomonadati</taxon>
        <taxon>Pseudomonadota</taxon>
        <taxon>Gammaproteobacteria</taxon>
        <taxon>Enterobacterales</taxon>
        <taxon>Morganellaceae</taxon>
        <taxon>Proteus</taxon>
    </lineage>
</organism>
<comment type="subcellular location">
    <subcellularLocation>
        <location evidence="1">Membrane</location>
        <topology evidence="1">Multi-pass membrane protein</topology>
    </subcellularLocation>
</comment>
<sequence length="407" mass="47569">MSFNKKNNLENIIIYFFIISVLFFPVKFFNIYHIIIILPILFLSYIKNFKIEKNIYAFFILLFIIYWIISSSIRFFISGDNLRDALETFRFIPIFLFFLYKKCFIIKKQSLYNIFIVYIVLNSFLCFLQYYYKSDSTIVNFIAYFYNSDIHFNESLLLNSRALGFSMGPNSNAVIILLCLFFIFFKYKPTSKLQSFLKYITITLGIISLILSQSQTGIIALIAISIYLIVMYFIKKPQIITVCTLFITFFAVIIIANTSLLDKLSDKNGGLYYLSTLFKQGTERSSYQIRIEKRNAMIDTAISKPFYSFIGWGKDYFGDESSATDNEHLYIALIYGPIIWILILSVAFYYGSIYTIKYLYSKNFELLLVPTTMLCWVIVAIPAAFITYPEALILSALLLNNSKRYEY</sequence>
<feature type="transmembrane region" description="Helical" evidence="5">
    <location>
        <begin position="12"/>
        <end position="43"/>
    </location>
</feature>
<evidence type="ECO:0000259" key="6">
    <source>
        <dbReference type="Pfam" id="PF04932"/>
    </source>
</evidence>
<feature type="transmembrane region" description="Helical" evidence="5">
    <location>
        <begin position="366"/>
        <end position="388"/>
    </location>
</feature>
<feature type="transmembrane region" description="Helical" evidence="5">
    <location>
        <begin position="162"/>
        <end position="184"/>
    </location>
</feature>
<feature type="transmembrane region" description="Helical" evidence="5">
    <location>
        <begin position="112"/>
        <end position="132"/>
    </location>
</feature>
<feature type="transmembrane region" description="Helical" evidence="5">
    <location>
        <begin position="329"/>
        <end position="354"/>
    </location>
</feature>
<gene>
    <name evidence="7" type="ORF">AM402_01600</name>
</gene>
<dbReference type="InterPro" id="IPR051533">
    <property type="entry name" value="WaaL-like"/>
</dbReference>
<protein>
    <recommendedName>
        <fullName evidence="6">O-antigen ligase-related domain-containing protein</fullName>
    </recommendedName>
</protein>
<name>A0AAN1BY82_PROMI</name>
<feature type="domain" description="O-antigen ligase-related" evidence="6">
    <location>
        <begin position="202"/>
        <end position="318"/>
    </location>
</feature>
<reference evidence="7 8" key="1">
    <citation type="submission" date="2017-05" db="EMBL/GenBank/DDBJ databases">
        <title>Whole genome sequencing of Proteus mirabilis AR_0155.</title>
        <authorList>
            <person name="Conlan S."/>
            <person name="Thomas P.J."/>
            <person name="Mullikin J."/>
            <person name="Frank K.M."/>
            <person name="Segre J.A."/>
        </authorList>
    </citation>
    <scope>NUCLEOTIDE SEQUENCE [LARGE SCALE GENOMIC DNA]</scope>
    <source>
        <strain evidence="7 8">AR_0155</strain>
    </source>
</reference>
<dbReference type="Proteomes" id="UP000195540">
    <property type="component" value="Chromosome"/>
</dbReference>
<dbReference type="PANTHER" id="PTHR37422:SF17">
    <property type="entry name" value="O-ANTIGEN LIGASE"/>
    <property type="match status" value="1"/>
</dbReference>
<dbReference type="AlphaFoldDB" id="A0AAN1BY82"/>
<evidence type="ECO:0000256" key="2">
    <source>
        <dbReference type="ARBA" id="ARBA00022692"/>
    </source>
</evidence>
<feature type="transmembrane region" description="Helical" evidence="5">
    <location>
        <begin position="196"/>
        <end position="212"/>
    </location>
</feature>
<dbReference type="InterPro" id="IPR007016">
    <property type="entry name" value="O-antigen_ligase-rel_domated"/>
</dbReference>